<comment type="catalytic activity">
    <reaction evidence="1">
        <text>Exonucleolytic cleavage in the 3'- to 5'-direction to yield nucleoside 5'-phosphates.</text>
        <dbReference type="EC" id="3.1.11.2"/>
    </reaction>
</comment>
<evidence type="ECO:0000256" key="10">
    <source>
        <dbReference type="ARBA" id="ARBA00023242"/>
    </source>
</evidence>
<dbReference type="AlphaFoldDB" id="A0A803U0G7"/>
<evidence type="ECO:0000313" key="14">
    <source>
        <dbReference type="Ensembl" id="ENSACAP00000040957.1"/>
    </source>
</evidence>
<dbReference type="GO" id="GO:0071479">
    <property type="term" value="P:cellular response to ionizing radiation"/>
    <property type="evidence" value="ECO:0000318"/>
    <property type="project" value="GO_Central"/>
</dbReference>
<protein>
    <recommendedName>
        <fullName evidence="12">Cell cycle checkpoint control protein RAD9A</fullName>
        <ecNumber evidence="4">3.1.11.2</ecNumber>
    </recommendedName>
    <alternativeName>
        <fullName evidence="13">DNA repair exonuclease rad9 homolog A</fullName>
    </alternativeName>
</protein>
<keyword evidence="9" id="KW-0269">Exonuclease</keyword>
<dbReference type="InterPro" id="IPR007268">
    <property type="entry name" value="Rad9/Ddc1"/>
</dbReference>
<proteinExistence type="inferred from homology"/>
<dbReference type="GO" id="GO:0008311">
    <property type="term" value="F:double-stranded DNA 3'-5' DNA exonuclease activity"/>
    <property type="evidence" value="ECO:0007669"/>
    <property type="project" value="UniProtKB-EC"/>
</dbReference>
<evidence type="ECO:0000256" key="4">
    <source>
        <dbReference type="ARBA" id="ARBA00012115"/>
    </source>
</evidence>
<evidence type="ECO:0000256" key="2">
    <source>
        <dbReference type="ARBA" id="ARBA00004123"/>
    </source>
</evidence>
<dbReference type="CDD" id="cd00577">
    <property type="entry name" value="PCNA"/>
    <property type="match status" value="1"/>
</dbReference>
<organism evidence="14 15">
    <name type="scientific">Anolis carolinensis</name>
    <name type="common">Green anole</name>
    <name type="synonym">American chameleon</name>
    <dbReference type="NCBI Taxonomy" id="28377"/>
    <lineage>
        <taxon>Eukaryota</taxon>
        <taxon>Metazoa</taxon>
        <taxon>Chordata</taxon>
        <taxon>Craniata</taxon>
        <taxon>Vertebrata</taxon>
        <taxon>Euteleostomi</taxon>
        <taxon>Lepidosauria</taxon>
        <taxon>Squamata</taxon>
        <taxon>Bifurcata</taxon>
        <taxon>Unidentata</taxon>
        <taxon>Episquamata</taxon>
        <taxon>Toxicofera</taxon>
        <taxon>Iguania</taxon>
        <taxon>Dactyloidae</taxon>
        <taxon>Anolis</taxon>
    </lineage>
</organism>
<dbReference type="Ensembl" id="ENSACAT00000054065.1">
    <property type="protein sequence ID" value="ENSACAP00000040957.1"/>
    <property type="gene ID" value="ENSACAG00000001908.3"/>
</dbReference>
<dbReference type="GO" id="GO:0030896">
    <property type="term" value="C:checkpoint clamp complex"/>
    <property type="evidence" value="ECO:0000318"/>
    <property type="project" value="GO_Central"/>
</dbReference>
<comment type="function">
    <text evidence="11">Component of the 9-1-1 cell-cycle checkpoint response complex that plays a major role in DNA repair. The 9-1-1 complex is recruited to DNA lesion upon damage by the RAD17-replication factor C (RFC) clamp loader complex. Acts then as a sliding clamp platform on DNA for several proteins involved in long-patch base excision repair (LP-BER). The 9-1-1 complex stimulates DNA polymerase beta (POLB) activity by increasing its affinity for the 3'-OH end of the primer-template and stabilizes POLB to those sites where LP-BER proceeds; endonuclease FEN1 cleavage activity on substrates with double, nick, or gap flaps of distinct sequences and lengths; and DNA ligase I (LIG1) on long-patch base excision repair substrates. The 9-1-1 complex is necessary for the recruitment of RHNO1 to sites of double-stranded breaks (DSB) occurring during the S phase. RAD9A possesses 3'-&gt;5' double stranded DNA exonuclease activity.</text>
</comment>
<keyword evidence="15" id="KW-1185">Reference proteome</keyword>
<gene>
    <name evidence="14" type="primary">RAD9B</name>
</gene>
<evidence type="ECO:0000256" key="1">
    <source>
        <dbReference type="ARBA" id="ARBA00000493"/>
    </source>
</evidence>
<evidence type="ECO:0000256" key="12">
    <source>
        <dbReference type="ARBA" id="ARBA00069752"/>
    </source>
</evidence>
<dbReference type="PIRSF" id="PIRSF009303">
    <property type="entry name" value="Cell_cycle_RAD9"/>
    <property type="match status" value="1"/>
</dbReference>
<dbReference type="Proteomes" id="UP000001646">
    <property type="component" value="Unplaced"/>
</dbReference>
<comment type="subcellular location">
    <subcellularLocation>
        <location evidence="2">Nucleus</location>
    </subcellularLocation>
</comment>
<dbReference type="InParanoid" id="A0A803U0G7"/>
<comment type="similarity">
    <text evidence="3">Belongs to the rad9 family.</text>
</comment>
<evidence type="ECO:0000256" key="3">
    <source>
        <dbReference type="ARBA" id="ARBA00008494"/>
    </source>
</evidence>
<sequence length="328" mass="37702">FPTLFPTVFGRAVHAMARISEEFWFDPMEQGLSLRSVNSSRSAYACIFFSSIFFQHYSWRNTSETDLHKKHIPLRCKLVIKAVLPLFRSLNTLERNVEKCTIYTNFRDCHIVFQLFCRHGVVKTHHLTFQECEPLQAVFAKNLCPNVLKIQQFSDILIHFPNGQDEVTLAVTPVKVCFKTYTEDEMDFPSPMHTEIHLSPEEFEYFQVGVDSEVTFCLKELRGLLAFAEALNTPVSVHFDLPGRPVVFSLEDTLVEAIFVLATLADVENRLSCESLQLSQMSMPWSFNYWLILSYGCLVVQYQLNSLISLAVIVQHVLLRATSTVLTW</sequence>
<dbReference type="GeneTree" id="ENSGT00390000005767"/>
<dbReference type="Bgee" id="ENSACAG00000001908">
    <property type="expression patterns" value="Expressed in dewlap and 3 other cell types or tissues"/>
</dbReference>
<evidence type="ECO:0000256" key="13">
    <source>
        <dbReference type="ARBA" id="ARBA00079896"/>
    </source>
</evidence>
<accession>A0A803U0G7</accession>
<dbReference type="InterPro" id="IPR026584">
    <property type="entry name" value="Rad9"/>
</dbReference>
<evidence type="ECO:0000256" key="9">
    <source>
        <dbReference type="ARBA" id="ARBA00022839"/>
    </source>
</evidence>
<dbReference type="FunFam" id="3.70.10.10:FF:000005">
    <property type="entry name" value="Cell cycle checkpoint control protein"/>
    <property type="match status" value="1"/>
</dbReference>
<evidence type="ECO:0000256" key="8">
    <source>
        <dbReference type="ARBA" id="ARBA00022801"/>
    </source>
</evidence>
<evidence type="ECO:0000256" key="5">
    <source>
        <dbReference type="ARBA" id="ARBA00022553"/>
    </source>
</evidence>
<evidence type="ECO:0000256" key="7">
    <source>
        <dbReference type="ARBA" id="ARBA00022763"/>
    </source>
</evidence>
<reference evidence="14" key="2">
    <citation type="submission" date="2025-08" db="UniProtKB">
        <authorList>
            <consortium name="Ensembl"/>
        </authorList>
    </citation>
    <scope>IDENTIFICATION</scope>
</reference>
<keyword evidence="8" id="KW-0378">Hydrolase</keyword>
<dbReference type="InterPro" id="IPR046938">
    <property type="entry name" value="DNA_clamp_sf"/>
</dbReference>
<evidence type="ECO:0000256" key="11">
    <source>
        <dbReference type="ARBA" id="ARBA00059283"/>
    </source>
</evidence>
<dbReference type="Pfam" id="PF04139">
    <property type="entry name" value="Rad9"/>
    <property type="match status" value="1"/>
</dbReference>
<keyword evidence="5" id="KW-0597">Phosphoprotein</keyword>
<dbReference type="GO" id="GO:0000076">
    <property type="term" value="P:DNA replication checkpoint signaling"/>
    <property type="evidence" value="ECO:0000318"/>
    <property type="project" value="GO_Central"/>
</dbReference>
<reference evidence="14" key="1">
    <citation type="submission" date="2009-12" db="EMBL/GenBank/DDBJ databases">
        <title>The Genome Sequence of Anolis carolinensis (Green Anole Lizard).</title>
        <authorList>
            <consortium name="The Genome Sequencing Platform"/>
            <person name="Di Palma F."/>
            <person name="Alfoldi J."/>
            <person name="Heiman D."/>
            <person name="Young S."/>
            <person name="Grabherr M."/>
            <person name="Johnson J."/>
            <person name="Lander E.S."/>
            <person name="Lindblad-Toh K."/>
        </authorList>
    </citation>
    <scope>NUCLEOTIDE SEQUENCE [LARGE SCALE GENOMIC DNA]</scope>
    <source>
        <strain evidence="14">JBL SC #1</strain>
    </source>
</reference>
<dbReference type="Gene3D" id="3.70.10.10">
    <property type="match status" value="1"/>
</dbReference>
<keyword evidence="10" id="KW-0539">Nucleus</keyword>
<name>A0A803U0G7_ANOCA</name>
<dbReference type="PANTHER" id="PTHR15237">
    <property type="entry name" value="DNA REPAIR PROTEIN RAD9"/>
    <property type="match status" value="1"/>
</dbReference>
<keyword evidence="6" id="KW-0540">Nuclease</keyword>
<dbReference type="EC" id="3.1.11.2" evidence="4"/>
<evidence type="ECO:0000313" key="15">
    <source>
        <dbReference type="Proteomes" id="UP000001646"/>
    </source>
</evidence>
<dbReference type="PANTHER" id="PTHR15237:SF2">
    <property type="entry name" value="CELL CYCLE CHECKPOINT CONTROL PROTEIN RAD9B"/>
    <property type="match status" value="1"/>
</dbReference>
<evidence type="ECO:0000256" key="6">
    <source>
        <dbReference type="ARBA" id="ARBA00022722"/>
    </source>
</evidence>
<reference evidence="14" key="3">
    <citation type="submission" date="2025-09" db="UniProtKB">
        <authorList>
            <consortium name="Ensembl"/>
        </authorList>
    </citation>
    <scope>IDENTIFICATION</scope>
</reference>
<dbReference type="GO" id="GO:0006281">
    <property type="term" value="P:DNA repair"/>
    <property type="evidence" value="ECO:0000318"/>
    <property type="project" value="GO_Central"/>
</dbReference>
<dbReference type="SUPFAM" id="SSF55979">
    <property type="entry name" value="DNA clamp"/>
    <property type="match status" value="1"/>
</dbReference>
<dbReference type="GO" id="GO:0031573">
    <property type="term" value="P:mitotic intra-S DNA damage checkpoint signaling"/>
    <property type="evidence" value="ECO:0000318"/>
    <property type="project" value="GO_Central"/>
</dbReference>
<keyword evidence="7" id="KW-0227">DNA damage</keyword>